<proteinExistence type="predicted"/>
<dbReference type="RefSeq" id="WP_146064482.1">
    <property type="nucleotide sequence ID" value="NZ_FNVR01000059.1"/>
</dbReference>
<sequence length="85" mass="9138">MPLKSFILFCLLAGLWVPALSQTIPARPRLPSTGGGLPKVIPTTGLEGLATKPAIPYLEELRQVQGLKKSPSGCRRRLIGTRCSL</sequence>
<dbReference type="AlphaFoldDB" id="A0A1H6ARK2"/>
<name>A0A1H6ARK2_9BACT</name>
<gene>
    <name evidence="1" type="ORF">SAMN03080598_04286</name>
</gene>
<evidence type="ECO:0000313" key="2">
    <source>
        <dbReference type="Proteomes" id="UP000236736"/>
    </source>
</evidence>
<dbReference type="Proteomes" id="UP000236736">
    <property type="component" value="Unassembled WGS sequence"/>
</dbReference>
<accession>A0A1H6ARK2</accession>
<protein>
    <submittedName>
        <fullName evidence="1">Uncharacterized protein</fullName>
    </submittedName>
</protein>
<organism evidence="1 2">
    <name type="scientific">Algoriphagus boritolerans DSM 17298 = JCM 18970</name>
    <dbReference type="NCBI Taxonomy" id="1120964"/>
    <lineage>
        <taxon>Bacteria</taxon>
        <taxon>Pseudomonadati</taxon>
        <taxon>Bacteroidota</taxon>
        <taxon>Cytophagia</taxon>
        <taxon>Cytophagales</taxon>
        <taxon>Cyclobacteriaceae</taxon>
        <taxon>Algoriphagus</taxon>
    </lineage>
</organism>
<keyword evidence="2" id="KW-1185">Reference proteome</keyword>
<dbReference type="OrthoDB" id="816745at2"/>
<dbReference type="EMBL" id="FNVR01000059">
    <property type="protein sequence ID" value="SEG51318.1"/>
    <property type="molecule type" value="Genomic_DNA"/>
</dbReference>
<evidence type="ECO:0000313" key="1">
    <source>
        <dbReference type="EMBL" id="SEG51318.1"/>
    </source>
</evidence>
<reference evidence="2" key="1">
    <citation type="submission" date="2016-10" db="EMBL/GenBank/DDBJ databases">
        <authorList>
            <person name="Varghese N."/>
            <person name="Submissions S."/>
        </authorList>
    </citation>
    <scope>NUCLEOTIDE SEQUENCE [LARGE SCALE GENOMIC DNA]</scope>
    <source>
        <strain evidence="2">DSM 17298</strain>
    </source>
</reference>